<proteinExistence type="predicted"/>
<dbReference type="AlphaFoldDB" id="A0A484GPZ2"/>
<keyword evidence="2" id="KW-1185">Reference proteome</keyword>
<sequence length="159" mass="17217">MPLSTNQSTIVTQISMAVSLSFGNSGISTKIVLKTRLAVFQRMILISRSHSIETISIPSFTSVQTDSIINNTSFSKSTVGPWLHNGVSNSALGHPPSSTDVKSCKRMEGDKSTHTFQTKPQPCFPYSALEAVLIFADATQERFDYKSPMASNVSGLCIP</sequence>
<organism evidence="1 2">
    <name type="scientific">Sousa chinensis</name>
    <name type="common">Indo-pacific humpbacked dolphin</name>
    <name type="synonym">Steno chinensis</name>
    <dbReference type="NCBI Taxonomy" id="103600"/>
    <lineage>
        <taxon>Eukaryota</taxon>
        <taxon>Metazoa</taxon>
        <taxon>Chordata</taxon>
        <taxon>Craniata</taxon>
        <taxon>Vertebrata</taxon>
        <taxon>Euteleostomi</taxon>
        <taxon>Mammalia</taxon>
        <taxon>Eutheria</taxon>
        <taxon>Laurasiatheria</taxon>
        <taxon>Artiodactyla</taxon>
        <taxon>Whippomorpha</taxon>
        <taxon>Cetacea</taxon>
        <taxon>Odontoceti</taxon>
        <taxon>Delphinidae</taxon>
        <taxon>Sousa</taxon>
    </lineage>
</organism>
<protein>
    <submittedName>
        <fullName evidence="1">Uncharacterized protein</fullName>
    </submittedName>
</protein>
<accession>A0A484GPZ2</accession>
<dbReference type="EMBL" id="QWLN02004965">
    <property type="protein sequence ID" value="TEA37957.1"/>
    <property type="molecule type" value="Genomic_DNA"/>
</dbReference>
<name>A0A484GPZ2_SOUCH</name>
<evidence type="ECO:0000313" key="1">
    <source>
        <dbReference type="EMBL" id="TEA37957.1"/>
    </source>
</evidence>
<dbReference type="Proteomes" id="UP000295264">
    <property type="component" value="Unassembled WGS sequence"/>
</dbReference>
<evidence type="ECO:0000313" key="2">
    <source>
        <dbReference type="Proteomes" id="UP000295264"/>
    </source>
</evidence>
<reference evidence="1 2" key="1">
    <citation type="journal article" date="2018" name="Genomics">
        <title>Molecular footprints of inshore aquatic adaptation in Indo-Pacific humpback dolphin (Sousa chinensis).</title>
        <authorList>
            <person name="Ming Y."/>
            <person name="Jian J."/>
            <person name="Yu F."/>
            <person name="Yu X."/>
            <person name="Wang J."/>
            <person name="Liu W."/>
        </authorList>
    </citation>
    <scope>NUCLEOTIDE SEQUENCE [LARGE SCALE GENOMIC DNA]</scope>
    <source>
        <strain evidence="1">MY-2018</strain>
        <tissue evidence="1">Skin</tissue>
    </source>
</reference>
<comment type="caution">
    <text evidence="1">The sequence shown here is derived from an EMBL/GenBank/DDBJ whole genome shotgun (WGS) entry which is preliminary data.</text>
</comment>
<gene>
    <name evidence="1" type="ORF">DBR06_SOUSAS30910011</name>
</gene>
<feature type="non-terminal residue" evidence="1">
    <location>
        <position position="159"/>
    </location>
</feature>